<evidence type="ECO:0000256" key="1">
    <source>
        <dbReference type="SAM" id="SignalP"/>
    </source>
</evidence>
<reference evidence="2" key="1">
    <citation type="submission" date="2023-03" db="EMBL/GenBank/DDBJ databases">
        <authorList>
            <person name="Shen W."/>
            <person name="Cai J."/>
        </authorList>
    </citation>
    <scope>NUCLEOTIDE SEQUENCE</scope>
    <source>
        <strain evidence="2">B646-2</strain>
    </source>
</reference>
<dbReference type="AlphaFoldDB" id="A0AAW8SU18"/>
<organism evidence="2 3">
    <name type="scientific">Enterococcus raffinosus</name>
    <dbReference type="NCBI Taxonomy" id="71452"/>
    <lineage>
        <taxon>Bacteria</taxon>
        <taxon>Bacillati</taxon>
        <taxon>Bacillota</taxon>
        <taxon>Bacilli</taxon>
        <taxon>Lactobacillales</taxon>
        <taxon>Enterococcaceae</taxon>
        <taxon>Enterococcus</taxon>
    </lineage>
</organism>
<dbReference type="EMBL" id="JARPXM010000003">
    <property type="protein sequence ID" value="MDT2537546.1"/>
    <property type="molecule type" value="Genomic_DNA"/>
</dbReference>
<dbReference type="PROSITE" id="PS51257">
    <property type="entry name" value="PROKAR_LIPOPROTEIN"/>
    <property type="match status" value="1"/>
</dbReference>
<feature type="chain" id="PRO_5043914270" description="DUF4367 domain-containing protein" evidence="1">
    <location>
        <begin position="22"/>
        <end position="185"/>
    </location>
</feature>
<gene>
    <name evidence="2" type="ORF">P7D78_05390</name>
</gene>
<proteinExistence type="predicted"/>
<evidence type="ECO:0008006" key="4">
    <source>
        <dbReference type="Google" id="ProtNLM"/>
    </source>
</evidence>
<accession>A0AAW8SU18</accession>
<dbReference type="Proteomes" id="UP001249240">
    <property type="component" value="Unassembled WGS sequence"/>
</dbReference>
<sequence>MKTIKLLLVVFAGLVVLSGCKESIDTSASTSRTVELSTNSSEFSQEKITQFEVGEKLFRMTISDFNVIPDGEISDENGNTWLILQSDKYRSLLIQLSLHNKAAVERPNAYSLEELDIERTDTTMVNYHQFNREELSEAVNATGKIYEFETEEINGQLVFLSKQELTAKEKEYFDEMIKSIEIVDR</sequence>
<name>A0AAW8SU18_9ENTE</name>
<keyword evidence="1" id="KW-0732">Signal</keyword>
<feature type="signal peptide" evidence="1">
    <location>
        <begin position="1"/>
        <end position="21"/>
    </location>
</feature>
<comment type="caution">
    <text evidence="2">The sequence shown here is derived from an EMBL/GenBank/DDBJ whole genome shotgun (WGS) entry which is preliminary data.</text>
</comment>
<protein>
    <recommendedName>
        <fullName evidence="4">DUF4367 domain-containing protein</fullName>
    </recommendedName>
</protein>
<evidence type="ECO:0000313" key="2">
    <source>
        <dbReference type="EMBL" id="MDT2537546.1"/>
    </source>
</evidence>
<dbReference type="RefSeq" id="WP_010746624.1">
    <property type="nucleotide sequence ID" value="NZ_BAAAXM010000009.1"/>
</dbReference>
<evidence type="ECO:0000313" key="3">
    <source>
        <dbReference type="Proteomes" id="UP001249240"/>
    </source>
</evidence>